<dbReference type="InterPro" id="IPR003615">
    <property type="entry name" value="HNH_nuc"/>
</dbReference>
<feature type="domain" description="HNH nuclease" evidence="1">
    <location>
        <begin position="69"/>
        <end position="112"/>
    </location>
</feature>
<organism evidence="2 3">
    <name type="scientific">Williamsoniiplasma lucivorax</name>
    <dbReference type="NCBI Taxonomy" id="209274"/>
    <lineage>
        <taxon>Bacteria</taxon>
        <taxon>Bacillati</taxon>
        <taxon>Mycoplasmatota</taxon>
        <taxon>Mollicutes</taxon>
        <taxon>Entomoplasmatales</taxon>
        <taxon>Williamsoniiplasma</taxon>
    </lineage>
</organism>
<gene>
    <name evidence="2" type="ORF">ELUCI_v1c04890</name>
</gene>
<name>A0A2S5RDL9_9MOLU</name>
<evidence type="ECO:0000313" key="2">
    <source>
        <dbReference type="EMBL" id="PPE05397.1"/>
    </source>
</evidence>
<evidence type="ECO:0000259" key="1">
    <source>
        <dbReference type="Pfam" id="PF13392"/>
    </source>
</evidence>
<reference evidence="2 3" key="1">
    <citation type="submission" date="2017-11" db="EMBL/GenBank/DDBJ databases">
        <title>Genome sequence of Entomoplasma lucivorax PIPN-2 (ATCC 49196).</title>
        <authorList>
            <person name="Lo W.-S."/>
            <person name="Gasparich G.E."/>
            <person name="Kuo C.-H."/>
        </authorList>
    </citation>
    <scope>NUCLEOTIDE SEQUENCE [LARGE SCALE GENOMIC DNA]</scope>
    <source>
        <strain evidence="2 3">PIPN-2</strain>
    </source>
</reference>
<dbReference type="InterPro" id="IPR044925">
    <property type="entry name" value="His-Me_finger_sf"/>
</dbReference>
<dbReference type="Proteomes" id="UP000237865">
    <property type="component" value="Unassembled WGS sequence"/>
</dbReference>
<proteinExistence type="predicted"/>
<dbReference type="RefSeq" id="WP_035026531.1">
    <property type="nucleotide sequence ID" value="NZ_PHNE01000002.1"/>
</dbReference>
<comment type="caution">
    <text evidence="2">The sequence shown here is derived from an EMBL/GenBank/DDBJ whole genome shotgun (WGS) entry which is preliminary data.</text>
</comment>
<dbReference type="AlphaFoldDB" id="A0A2S5RDL9"/>
<protein>
    <recommendedName>
        <fullName evidence="1">HNH nuclease domain-containing protein</fullName>
    </recommendedName>
</protein>
<evidence type="ECO:0000313" key="3">
    <source>
        <dbReference type="Proteomes" id="UP000237865"/>
    </source>
</evidence>
<dbReference type="SUPFAM" id="SSF54060">
    <property type="entry name" value="His-Me finger endonucleases"/>
    <property type="match status" value="1"/>
</dbReference>
<dbReference type="Pfam" id="PF13392">
    <property type="entry name" value="HNH_3"/>
    <property type="match status" value="1"/>
</dbReference>
<sequence>MLNSKNNKIPKGWKVLIENADYLIDQEGNIYNSQTFQKLKPWVHDKSKTNHYLKLDLYNRHKNKNEKFYVHRLIMNNLIQEIPEGMLVDHINGLKFDNRVENLHLLSAQENANLWYSTQCKFQKTLQHQIPTLEEQKKYIKKVVESKTKFNQNTSKIQNIPNHLQGLIDINDLEVEEYEI</sequence>
<keyword evidence="3" id="KW-1185">Reference proteome</keyword>
<dbReference type="EMBL" id="PHNE01000002">
    <property type="protein sequence ID" value="PPE05397.1"/>
    <property type="molecule type" value="Genomic_DNA"/>
</dbReference>
<accession>A0A2S5RDL9</accession>
<dbReference type="Gene3D" id="3.90.75.20">
    <property type="match status" value="1"/>
</dbReference>